<feature type="region of interest" description="Disordered" evidence="2">
    <location>
        <begin position="182"/>
        <end position="213"/>
    </location>
</feature>
<dbReference type="SUPFAM" id="SSF68906">
    <property type="entry name" value="SAP domain"/>
    <property type="match status" value="1"/>
</dbReference>
<keyword evidence="5" id="KW-1185">Reference proteome</keyword>
<evidence type="ECO:0000259" key="3">
    <source>
        <dbReference type="PROSITE" id="PS50800"/>
    </source>
</evidence>
<dbReference type="PANTHER" id="PTHR12785">
    <property type="entry name" value="SPLICING FACTOR 3B"/>
    <property type="match status" value="1"/>
</dbReference>
<proteinExistence type="predicted"/>
<dbReference type="InterPro" id="IPR052584">
    <property type="entry name" value="U2_snRNP_Complex_Component"/>
</dbReference>
<dbReference type="Gene3D" id="1.10.720.30">
    <property type="entry name" value="SAP domain"/>
    <property type="match status" value="1"/>
</dbReference>
<feature type="compositionally biased region" description="Basic and acidic residues" evidence="2">
    <location>
        <begin position="567"/>
        <end position="582"/>
    </location>
</feature>
<feature type="domain" description="SAP" evidence="3">
    <location>
        <begin position="4"/>
        <end position="38"/>
    </location>
</feature>
<name>A0A075AYN2_ROZAC</name>
<feature type="compositionally biased region" description="Basic and acidic residues" evidence="2">
    <location>
        <begin position="49"/>
        <end position="96"/>
    </location>
</feature>
<gene>
    <name evidence="4" type="ORF">O9G_002539</name>
</gene>
<dbReference type="InterPro" id="IPR036361">
    <property type="entry name" value="SAP_dom_sf"/>
</dbReference>
<feature type="compositionally biased region" description="Basic residues" evidence="2">
    <location>
        <begin position="123"/>
        <end position="133"/>
    </location>
</feature>
<feature type="region of interest" description="Disordered" evidence="2">
    <location>
        <begin position="567"/>
        <end position="595"/>
    </location>
</feature>
<reference evidence="4 5" key="1">
    <citation type="journal article" date="2013" name="Curr. Biol.">
        <title>Shared signatures of parasitism and phylogenomics unite Cryptomycota and microsporidia.</title>
        <authorList>
            <person name="James T.Y."/>
            <person name="Pelin A."/>
            <person name="Bonen L."/>
            <person name="Ahrendt S."/>
            <person name="Sain D."/>
            <person name="Corradi N."/>
            <person name="Stajich J.E."/>
        </authorList>
    </citation>
    <scope>NUCLEOTIDE SEQUENCE [LARGE SCALE GENOMIC DNA]</scope>
    <source>
        <strain evidence="4 5">CSF55</strain>
    </source>
</reference>
<dbReference type="HOGENOM" id="CLU_014435_1_1_1"/>
<dbReference type="GO" id="GO:0005686">
    <property type="term" value="C:U2 snRNP"/>
    <property type="evidence" value="ECO:0007669"/>
    <property type="project" value="EnsemblFungi"/>
</dbReference>
<dbReference type="SMART" id="SM00581">
    <property type="entry name" value="PSP"/>
    <property type="match status" value="1"/>
</dbReference>
<accession>A0A075AYN2</accession>
<dbReference type="Pfam" id="PF04037">
    <property type="entry name" value="DUF382"/>
    <property type="match status" value="1"/>
</dbReference>
<organism evidence="4 5">
    <name type="scientific">Rozella allomycis (strain CSF55)</name>
    <dbReference type="NCBI Taxonomy" id="988480"/>
    <lineage>
        <taxon>Eukaryota</taxon>
        <taxon>Fungi</taxon>
        <taxon>Fungi incertae sedis</taxon>
        <taxon>Cryptomycota</taxon>
        <taxon>Cryptomycota incertae sedis</taxon>
        <taxon>Rozella</taxon>
    </lineage>
</organism>
<dbReference type="GO" id="GO:0071014">
    <property type="term" value="C:post-mRNA release spliceosomal complex"/>
    <property type="evidence" value="ECO:0007669"/>
    <property type="project" value="EnsemblFungi"/>
</dbReference>
<evidence type="ECO:0000313" key="4">
    <source>
        <dbReference type="EMBL" id="EPZ33827.1"/>
    </source>
</evidence>
<feature type="region of interest" description="Disordered" evidence="2">
    <location>
        <begin position="38"/>
        <end position="139"/>
    </location>
</feature>
<feature type="coiled-coil region" evidence="1">
    <location>
        <begin position="466"/>
        <end position="494"/>
    </location>
</feature>
<protein>
    <submittedName>
        <fullName evidence="4">PSP, proline-rich domain-containing protein</fullName>
    </submittedName>
</protein>
<evidence type="ECO:0000256" key="2">
    <source>
        <dbReference type="SAM" id="MobiDB-lite"/>
    </source>
</evidence>
<dbReference type="PANTHER" id="PTHR12785:SF6">
    <property type="entry name" value="SPLICING FACTOR 3B SUBUNIT 2"/>
    <property type="match status" value="1"/>
</dbReference>
<dbReference type="OMA" id="IGRNHED"/>
<dbReference type="Proteomes" id="UP000030755">
    <property type="component" value="Unassembled WGS sequence"/>
</dbReference>
<keyword evidence="1" id="KW-0175">Coiled coil</keyword>
<dbReference type="AlphaFoldDB" id="A0A075AYN2"/>
<dbReference type="EMBL" id="KE561038">
    <property type="protein sequence ID" value="EPZ33827.1"/>
    <property type="molecule type" value="Genomic_DNA"/>
</dbReference>
<dbReference type="InterPro" id="IPR007180">
    <property type="entry name" value="DUF382"/>
</dbReference>
<dbReference type="InterPro" id="IPR003034">
    <property type="entry name" value="SAP_dom"/>
</dbReference>
<dbReference type="SMART" id="SM00513">
    <property type="entry name" value="SAP"/>
    <property type="match status" value="1"/>
</dbReference>
<dbReference type="STRING" id="988480.A0A075AYN2"/>
<dbReference type="Pfam" id="PF02037">
    <property type="entry name" value="SAP"/>
    <property type="match status" value="1"/>
</dbReference>
<dbReference type="InterPro" id="IPR006568">
    <property type="entry name" value="PSP_pro-rich"/>
</dbReference>
<evidence type="ECO:0000313" key="5">
    <source>
        <dbReference type="Proteomes" id="UP000030755"/>
    </source>
</evidence>
<sequence length="595" mass="69828">MEDFSKLTVPKLKEKLKSLELDTSGLKKDLVERLTDYYSKNNEGEIEVSEEKEVKQERNIKEDFENKESKQERSRSKSPSKDVTKRERSKSPKKMVDNNAELENKQLNTDSSTEKQAANNVDKKKRRRKRKRFELKSKINYEMDIDEDAHNVEVEYVPQAIKIEDPSLAEFEHIFNHFRQKNEDEEIVPEVEEENHESEEEQSDEENKGLSKRKMKQIYRMSVAELKTKVKRPEIVEWTDVTSPDPLLLVEIKSHKNCVPVPSHWSQKRRYLQGKRGIEKPPFELPAYIKATGITELRAAVREREAAQKLKAKMRERARPKMGKLDIDYQKLHDAFFKYQTKPENLTAMGDLYYEGKEYELKFKNKRPGDLSDELKNALNMPPNAPPPWLINMQRYGPPPTYPFLKIPGLNAPIPPGCQWGFHPGGWGKPPVDDYNRPLYGDVFGVVNIPRDQALPYHERKFWGEMQQIVYEYEEEEDEEEQEEEEEMEIDEEAVPVNVQDFKRPEPVPVPQPVEPEIVIPEQIQLRKNKEVDFSNEPKQLYQVIPENKSDITGIMKSEFTYDLKNSNDDVELEISKAPKDEKKKKKEKSKDFKF</sequence>
<dbReference type="OrthoDB" id="10260794at2759"/>
<dbReference type="PROSITE" id="PS50800">
    <property type="entry name" value="SAP"/>
    <property type="match status" value="1"/>
</dbReference>
<feature type="compositionally biased region" description="Polar residues" evidence="2">
    <location>
        <begin position="105"/>
        <end position="119"/>
    </location>
</feature>
<evidence type="ECO:0000256" key="1">
    <source>
        <dbReference type="SAM" id="Coils"/>
    </source>
</evidence>
<dbReference type="Pfam" id="PF04046">
    <property type="entry name" value="PSP"/>
    <property type="match status" value="1"/>
</dbReference>
<feature type="compositionally biased region" description="Acidic residues" evidence="2">
    <location>
        <begin position="183"/>
        <end position="204"/>
    </location>
</feature>